<organism evidence="4">
    <name type="scientific">freshwater metagenome</name>
    <dbReference type="NCBI Taxonomy" id="449393"/>
    <lineage>
        <taxon>unclassified sequences</taxon>
        <taxon>metagenomes</taxon>
        <taxon>ecological metagenomes</taxon>
    </lineage>
</organism>
<dbReference type="SUPFAM" id="SSF53756">
    <property type="entry name" value="UDP-Glycosyltransferase/glycogen phosphorylase"/>
    <property type="match status" value="1"/>
</dbReference>
<name>A0A6J5YF38_9ZZZZ</name>
<evidence type="ECO:0000256" key="1">
    <source>
        <dbReference type="ARBA" id="ARBA00022679"/>
    </source>
</evidence>
<feature type="domain" description="Glycosyl transferase family 1" evidence="2">
    <location>
        <begin position="226"/>
        <end position="376"/>
    </location>
</feature>
<gene>
    <name evidence="4" type="ORF">UFOPK1392_00801</name>
</gene>
<dbReference type="Gene3D" id="3.40.50.2000">
    <property type="entry name" value="Glycogen Phosphorylase B"/>
    <property type="match status" value="2"/>
</dbReference>
<dbReference type="AlphaFoldDB" id="A0A6J5YF38"/>
<evidence type="ECO:0000259" key="3">
    <source>
        <dbReference type="Pfam" id="PF13439"/>
    </source>
</evidence>
<protein>
    <submittedName>
        <fullName evidence="4">Unannotated protein</fullName>
    </submittedName>
</protein>
<dbReference type="Pfam" id="PF13439">
    <property type="entry name" value="Glyco_transf_4"/>
    <property type="match status" value="1"/>
</dbReference>
<keyword evidence="1" id="KW-0808">Transferase</keyword>
<sequence length="407" mass="43951">MGAIFLKPADDHSAMIPTGVGRRRRIGLNLLWLVPGEVGGSEEYTVGLLRAFAELAPEDIDLVVYVNGRMAKEHGELLEHFTTVVAPVSGTSRPLRVFIESSWLALRARRDRVEFVHHGGGTMPAVRSRPGLVTLHDLQPITHPERFGFIKRSYIKLVAPRSLRRATRVVCLSQFTATDAERIAGVDPSRIAIVASGVDPVGPSDSGATADDDAVLERFGVTSSGFILYPAITYEHKNHRTLVDAFARLVAVHPELRLVLTGGVGGAENDLRTQIESLGLDDVVVRPGRVAASDLDTLYRRALLMAFPSSYEGFGLPLLESMVRGCPGVVSSVGGLPEVGGTAVDLVDPFDIDGWVVAMDRVIIDHEHRAAMVAKGLEQCGQFQWSNSASALAKLYRGLPRTTVAAP</sequence>
<dbReference type="PANTHER" id="PTHR46401:SF2">
    <property type="entry name" value="GLYCOSYLTRANSFERASE WBBK-RELATED"/>
    <property type="match status" value="1"/>
</dbReference>
<dbReference type="CDD" id="cd03809">
    <property type="entry name" value="GT4_MtfB-like"/>
    <property type="match status" value="1"/>
</dbReference>
<accession>A0A6J5YF38</accession>
<dbReference type="GO" id="GO:0009103">
    <property type="term" value="P:lipopolysaccharide biosynthetic process"/>
    <property type="evidence" value="ECO:0007669"/>
    <property type="project" value="TreeGrafter"/>
</dbReference>
<dbReference type="PANTHER" id="PTHR46401">
    <property type="entry name" value="GLYCOSYLTRANSFERASE WBBK-RELATED"/>
    <property type="match status" value="1"/>
</dbReference>
<dbReference type="InterPro" id="IPR001296">
    <property type="entry name" value="Glyco_trans_1"/>
</dbReference>
<dbReference type="GO" id="GO:0016757">
    <property type="term" value="F:glycosyltransferase activity"/>
    <property type="evidence" value="ECO:0007669"/>
    <property type="project" value="InterPro"/>
</dbReference>
<feature type="domain" description="Glycosyltransferase subfamily 4-like N-terminal" evidence="3">
    <location>
        <begin position="38"/>
        <end position="200"/>
    </location>
</feature>
<reference evidence="4" key="1">
    <citation type="submission" date="2020-05" db="EMBL/GenBank/DDBJ databases">
        <authorList>
            <person name="Chiriac C."/>
            <person name="Salcher M."/>
            <person name="Ghai R."/>
            <person name="Kavagutti S V."/>
        </authorList>
    </citation>
    <scope>NUCLEOTIDE SEQUENCE</scope>
</reference>
<dbReference type="InterPro" id="IPR028098">
    <property type="entry name" value="Glyco_trans_4-like_N"/>
</dbReference>
<dbReference type="EMBL" id="CAEMXZ010000025">
    <property type="protein sequence ID" value="CAB4323057.1"/>
    <property type="molecule type" value="Genomic_DNA"/>
</dbReference>
<proteinExistence type="predicted"/>
<evidence type="ECO:0000259" key="2">
    <source>
        <dbReference type="Pfam" id="PF00534"/>
    </source>
</evidence>
<dbReference type="Pfam" id="PF00534">
    <property type="entry name" value="Glycos_transf_1"/>
    <property type="match status" value="1"/>
</dbReference>
<evidence type="ECO:0000313" key="4">
    <source>
        <dbReference type="EMBL" id="CAB4323057.1"/>
    </source>
</evidence>